<dbReference type="InterPro" id="IPR016032">
    <property type="entry name" value="Sig_transdc_resp-reg_C-effctor"/>
</dbReference>
<dbReference type="SMART" id="SM00421">
    <property type="entry name" value="HTH_LUXR"/>
    <property type="match status" value="1"/>
</dbReference>
<dbReference type="PANTHER" id="PTHR44688">
    <property type="entry name" value="DNA-BINDING TRANSCRIPTIONAL ACTIVATOR DEVR_DOSR"/>
    <property type="match status" value="1"/>
</dbReference>
<dbReference type="Pfam" id="PF00196">
    <property type="entry name" value="GerE"/>
    <property type="match status" value="1"/>
</dbReference>
<evidence type="ECO:0000256" key="1">
    <source>
        <dbReference type="ARBA" id="ARBA00023015"/>
    </source>
</evidence>
<organism evidence="6 7">
    <name type="scientific">Actinomycetospora cinnamomea</name>
    <dbReference type="NCBI Taxonomy" id="663609"/>
    <lineage>
        <taxon>Bacteria</taxon>
        <taxon>Bacillati</taxon>
        <taxon>Actinomycetota</taxon>
        <taxon>Actinomycetes</taxon>
        <taxon>Pseudonocardiales</taxon>
        <taxon>Pseudonocardiaceae</taxon>
        <taxon>Actinomycetospora</taxon>
    </lineage>
</organism>
<dbReference type="Proteomes" id="UP000245639">
    <property type="component" value="Unassembled WGS sequence"/>
</dbReference>
<evidence type="ECO:0000259" key="5">
    <source>
        <dbReference type="SMART" id="SM00421"/>
    </source>
</evidence>
<keyword evidence="3" id="KW-0804">Transcription</keyword>
<dbReference type="SUPFAM" id="SSF46894">
    <property type="entry name" value="C-terminal effector domain of the bipartite response regulators"/>
    <property type="match status" value="1"/>
</dbReference>
<accession>A0A2U1FQY6</accession>
<evidence type="ECO:0000313" key="6">
    <source>
        <dbReference type="EMBL" id="PVZ14522.1"/>
    </source>
</evidence>
<feature type="domain" description="HTH luxR-type" evidence="5">
    <location>
        <begin position="119"/>
        <end position="168"/>
    </location>
</feature>
<feature type="region of interest" description="Disordered" evidence="4">
    <location>
        <begin position="230"/>
        <end position="249"/>
    </location>
</feature>
<protein>
    <submittedName>
        <fullName evidence="6">Regulatory LuxR family protein</fullName>
    </submittedName>
</protein>
<dbReference type="AlphaFoldDB" id="A0A2U1FQY6"/>
<keyword evidence="1" id="KW-0805">Transcription regulation</keyword>
<evidence type="ECO:0000256" key="2">
    <source>
        <dbReference type="ARBA" id="ARBA00023125"/>
    </source>
</evidence>
<evidence type="ECO:0000256" key="4">
    <source>
        <dbReference type="SAM" id="MobiDB-lite"/>
    </source>
</evidence>
<dbReference type="InterPro" id="IPR000792">
    <property type="entry name" value="Tscrpt_reg_LuxR_C"/>
</dbReference>
<feature type="compositionally biased region" description="Low complexity" evidence="4">
    <location>
        <begin position="230"/>
        <end position="239"/>
    </location>
</feature>
<reference evidence="6 7" key="1">
    <citation type="submission" date="2018-04" db="EMBL/GenBank/DDBJ databases">
        <title>Genomic Encyclopedia of Type Strains, Phase IV (KMG-IV): sequencing the most valuable type-strain genomes for metagenomic binning, comparative biology and taxonomic classification.</title>
        <authorList>
            <person name="Goeker M."/>
        </authorList>
    </citation>
    <scope>NUCLEOTIDE SEQUENCE [LARGE SCALE GENOMIC DNA]</scope>
    <source>
        <strain evidence="6 7">DSM 45771</strain>
    </source>
</reference>
<sequence length="249" mass="26681">MRPGATLADALAVTAATACVRSAGDLAVVVWPRLAELVRCDRVVVVGFDGVRTSWPGGSATAPDHPGYRARVVLEHAGTRARLTLHRGDPFDEEDLALLHLVRPHLRGALWRAAHGAGPSPLTPRQLRVMALVARGATDRAIAHELGISRRTVGKHLENAYAVPVCTTAPPRPCWWTRTPTELSAPQLGRRGRRASRARPTASPWAADGHCSPRTERRIASSFSRAAAAWSASRSARSRPSGLSETSSS</sequence>
<evidence type="ECO:0000313" key="7">
    <source>
        <dbReference type="Proteomes" id="UP000245639"/>
    </source>
</evidence>
<dbReference type="GO" id="GO:0006355">
    <property type="term" value="P:regulation of DNA-templated transcription"/>
    <property type="evidence" value="ECO:0007669"/>
    <property type="project" value="InterPro"/>
</dbReference>
<feature type="region of interest" description="Disordered" evidence="4">
    <location>
        <begin position="185"/>
        <end position="218"/>
    </location>
</feature>
<feature type="compositionally biased region" description="Low complexity" evidence="4">
    <location>
        <begin position="198"/>
        <end position="207"/>
    </location>
</feature>
<dbReference type="GO" id="GO:0003677">
    <property type="term" value="F:DNA binding"/>
    <property type="evidence" value="ECO:0007669"/>
    <property type="project" value="UniProtKB-KW"/>
</dbReference>
<dbReference type="EMBL" id="QEKW01000001">
    <property type="protein sequence ID" value="PVZ14522.1"/>
    <property type="molecule type" value="Genomic_DNA"/>
</dbReference>
<keyword evidence="7" id="KW-1185">Reference proteome</keyword>
<dbReference type="Gene3D" id="1.10.10.10">
    <property type="entry name" value="Winged helix-like DNA-binding domain superfamily/Winged helix DNA-binding domain"/>
    <property type="match status" value="1"/>
</dbReference>
<dbReference type="InterPro" id="IPR036388">
    <property type="entry name" value="WH-like_DNA-bd_sf"/>
</dbReference>
<proteinExistence type="predicted"/>
<gene>
    <name evidence="6" type="ORF">C8D89_101387</name>
</gene>
<dbReference type="CDD" id="cd06170">
    <property type="entry name" value="LuxR_C_like"/>
    <property type="match status" value="1"/>
</dbReference>
<comment type="caution">
    <text evidence="6">The sequence shown here is derived from an EMBL/GenBank/DDBJ whole genome shotgun (WGS) entry which is preliminary data.</text>
</comment>
<dbReference type="PRINTS" id="PR00038">
    <property type="entry name" value="HTHLUXR"/>
</dbReference>
<name>A0A2U1FQY6_9PSEU</name>
<dbReference type="PANTHER" id="PTHR44688:SF16">
    <property type="entry name" value="DNA-BINDING TRANSCRIPTIONAL ACTIVATOR DEVR_DOSR"/>
    <property type="match status" value="1"/>
</dbReference>
<keyword evidence="2" id="KW-0238">DNA-binding</keyword>
<dbReference type="OrthoDB" id="3178272at2"/>
<evidence type="ECO:0000256" key="3">
    <source>
        <dbReference type="ARBA" id="ARBA00023163"/>
    </source>
</evidence>